<evidence type="ECO:0000256" key="1">
    <source>
        <dbReference type="SAM" id="MobiDB-lite"/>
    </source>
</evidence>
<sequence length="74" mass="8546">MNRRDKRAKASRAAPKFMSRPPPLPEMSDEAAAQIQQLLCDWLLWFSAAYGEQIRRCNEPWAAPPPPHRIDDPF</sequence>
<accession>A0ABN0FSH2</accession>
<name>A0ABN0FSH2_9BURK</name>
<proteinExistence type="predicted"/>
<dbReference type="Proteomes" id="UP000004980">
    <property type="component" value="Unassembled WGS sequence"/>
</dbReference>
<dbReference type="EMBL" id="AKAU01000053">
    <property type="protein sequence ID" value="EIN01784.1"/>
    <property type="molecule type" value="Genomic_DNA"/>
</dbReference>
<comment type="caution">
    <text evidence="2">The sequence shown here is derived from an EMBL/GenBank/DDBJ whole genome shotgun (WGS) entry which is preliminary data.</text>
</comment>
<keyword evidence="3" id="KW-1185">Reference proteome</keyword>
<protein>
    <submittedName>
        <fullName evidence="2">Uncharacterized protein</fullName>
    </submittedName>
</protein>
<evidence type="ECO:0000313" key="3">
    <source>
        <dbReference type="Proteomes" id="UP000004980"/>
    </source>
</evidence>
<evidence type="ECO:0000313" key="2">
    <source>
        <dbReference type="EMBL" id="EIN01784.1"/>
    </source>
</evidence>
<gene>
    <name evidence="2" type="ORF">WQE_07117</name>
</gene>
<feature type="region of interest" description="Disordered" evidence="1">
    <location>
        <begin position="1"/>
        <end position="29"/>
    </location>
</feature>
<reference evidence="2 3" key="1">
    <citation type="journal article" date="2012" name="J. Bacteriol.">
        <title>Draft Genome Sequence of the Soil Bacterium Burkholderia terrae Strain BS001, Which Interacts with Fungal Surface Structures.</title>
        <authorList>
            <person name="Nazir R."/>
            <person name="Hansen M.A."/>
            <person name="Sorensen S."/>
            <person name="van Elsas J.D."/>
        </authorList>
    </citation>
    <scope>NUCLEOTIDE SEQUENCE [LARGE SCALE GENOMIC DNA]</scope>
    <source>
        <strain evidence="2 3">BS001</strain>
    </source>
</reference>
<feature type="compositionally biased region" description="Basic residues" evidence="1">
    <location>
        <begin position="1"/>
        <end position="10"/>
    </location>
</feature>
<organism evidence="2 3">
    <name type="scientific">Paraburkholderia hospita</name>
    <dbReference type="NCBI Taxonomy" id="169430"/>
    <lineage>
        <taxon>Bacteria</taxon>
        <taxon>Pseudomonadati</taxon>
        <taxon>Pseudomonadota</taxon>
        <taxon>Betaproteobacteria</taxon>
        <taxon>Burkholderiales</taxon>
        <taxon>Burkholderiaceae</taxon>
        <taxon>Paraburkholderia</taxon>
    </lineage>
</organism>